<feature type="domain" description="Aminotransferase class I/classII large" evidence="6">
    <location>
        <begin position="35"/>
        <end position="372"/>
    </location>
</feature>
<evidence type="ECO:0000256" key="5">
    <source>
        <dbReference type="ARBA" id="ARBA00037974"/>
    </source>
</evidence>
<dbReference type="InterPro" id="IPR004839">
    <property type="entry name" value="Aminotransferase_I/II_large"/>
</dbReference>
<keyword evidence="3" id="KW-0663">Pyridoxal phosphate</keyword>
<dbReference type="NCBIfam" id="TIGR04350">
    <property type="entry name" value="C_S_lyase_PatB"/>
    <property type="match status" value="1"/>
</dbReference>
<keyword evidence="7" id="KW-0032">Aminotransferase</keyword>
<dbReference type="Proteomes" id="UP000677515">
    <property type="component" value="Chromosome"/>
</dbReference>
<dbReference type="Gene3D" id="3.40.640.10">
    <property type="entry name" value="Type I PLP-dependent aspartate aminotransferase-like (Major domain)"/>
    <property type="match status" value="1"/>
</dbReference>
<name>A0ABN6DL74_ERWRD</name>
<dbReference type="EMBL" id="AP024329">
    <property type="protein sequence ID" value="BCQ35414.1"/>
    <property type="molecule type" value="Genomic_DNA"/>
</dbReference>
<accession>A0ABN6DL74</accession>
<keyword evidence="4" id="KW-0456">Lyase</keyword>
<dbReference type="CDD" id="cd00609">
    <property type="entry name" value="AAT_like"/>
    <property type="match status" value="1"/>
</dbReference>
<reference evidence="7 8" key="1">
    <citation type="submission" date="2021-01" db="EMBL/GenBank/DDBJ databases">
        <title>Complete genome sequence of Erwinia rhapontici MAFF 311153.</title>
        <authorList>
            <person name="Morohoshi T."/>
            <person name="Someya N."/>
        </authorList>
    </citation>
    <scope>NUCLEOTIDE SEQUENCE [LARGE SCALE GENOMIC DNA]</scope>
    <source>
        <strain evidence="7 8">MAFF 311153</strain>
    </source>
</reference>
<evidence type="ECO:0000256" key="1">
    <source>
        <dbReference type="ARBA" id="ARBA00001933"/>
    </source>
</evidence>
<dbReference type="PANTHER" id="PTHR43525:SF1">
    <property type="entry name" value="PROTEIN MALY"/>
    <property type="match status" value="1"/>
</dbReference>
<evidence type="ECO:0000313" key="7">
    <source>
        <dbReference type="EMBL" id="BCQ35414.1"/>
    </source>
</evidence>
<evidence type="ECO:0000313" key="8">
    <source>
        <dbReference type="Proteomes" id="UP000677515"/>
    </source>
</evidence>
<dbReference type="InterPro" id="IPR015421">
    <property type="entry name" value="PyrdxlP-dep_Trfase_major"/>
</dbReference>
<evidence type="ECO:0000256" key="2">
    <source>
        <dbReference type="ARBA" id="ARBA00012224"/>
    </source>
</evidence>
<dbReference type="RefSeq" id="WP_133841771.1">
    <property type="nucleotide sequence ID" value="NZ_AP024329.1"/>
</dbReference>
<dbReference type="Gene3D" id="3.90.1150.10">
    <property type="entry name" value="Aspartate Aminotransferase, domain 1"/>
    <property type="match status" value="1"/>
</dbReference>
<dbReference type="GO" id="GO:0008483">
    <property type="term" value="F:transaminase activity"/>
    <property type="evidence" value="ECO:0007669"/>
    <property type="project" value="UniProtKB-KW"/>
</dbReference>
<dbReference type="SUPFAM" id="SSF53383">
    <property type="entry name" value="PLP-dependent transferases"/>
    <property type="match status" value="1"/>
</dbReference>
<sequence>MAFNFDQRIDRRHSDSLKWQKYGDRDILPLWIADTDFRVADCITEALQTRISHGIFGYGVPPQAFIEVVIERMNTRFGWKIQPEWLVFLPGVVTGLNLCVRAFTEPHQGTIAPIPIYPPFRLAAKLAGRAQVSAPLQLQNQRWVLDLDALEPELKGNEKLLLLCNPQNPGGTVYRREELEAQLRFAQRHDLIVCSDEIHCDLLLEPGAEHIPFASLSEDAAQRSITLLSPSKSFNIAGLGASVAIIPDRELRDRFNRERKGMVPDVDVLSYVAATAAWQDGQPWLDAQVEYLRSNRDALTQHVNALPGLSMVAPEGSYLGWIDASKLKVASPALFFEKHGLGFSPGRDFGDDKFIRFNFGCQRAMLDEALRRMTLALAIGR</sequence>
<dbReference type="PANTHER" id="PTHR43525">
    <property type="entry name" value="PROTEIN MALY"/>
    <property type="match status" value="1"/>
</dbReference>
<protein>
    <recommendedName>
        <fullName evidence="2">cysteine-S-conjugate beta-lyase</fullName>
        <ecNumber evidence="2">4.4.1.13</ecNumber>
    </recommendedName>
</protein>
<keyword evidence="7" id="KW-0808">Transferase</keyword>
<comment type="cofactor">
    <cofactor evidence="1">
        <name>pyridoxal 5'-phosphate</name>
        <dbReference type="ChEBI" id="CHEBI:597326"/>
    </cofactor>
</comment>
<evidence type="ECO:0000259" key="6">
    <source>
        <dbReference type="Pfam" id="PF00155"/>
    </source>
</evidence>
<keyword evidence="8" id="KW-1185">Reference proteome</keyword>
<dbReference type="InterPro" id="IPR027619">
    <property type="entry name" value="C-S_lyase_PatB-like"/>
</dbReference>
<dbReference type="Pfam" id="PF00155">
    <property type="entry name" value="Aminotran_1_2"/>
    <property type="match status" value="1"/>
</dbReference>
<comment type="similarity">
    <text evidence="5">Belongs to the class-II pyridoxal-phosphate-dependent aminotransferase family. MalY/PatB cystathionine beta-lyase subfamily.</text>
</comment>
<proteinExistence type="inferred from homology"/>
<dbReference type="InterPro" id="IPR015422">
    <property type="entry name" value="PyrdxlP-dep_Trfase_small"/>
</dbReference>
<gene>
    <name evidence="7" type="ORF">ERHA53_27570</name>
</gene>
<organism evidence="7 8">
    <name type="scientific">Erwinia rhapontici</name>
    <name type="common">Pectobacterium rhapontici</name>
    <dbReference type="NCBI Taxonomy" id="55212"/>
    <lineage>
        <taxon>Bacteria</taxon>
        <taxon>Pseudomonadati</taxon>
        <taxon>Pseudomonadota</taxon>
        <taxon>Gammaproteobacteria</taxon>
        <taxon>Enterobacterales</taxon>
        <taxon>Erwiniaceae</taxon>
        <taxon>Erwinia</taxon>
    </lineage>
</organism>
<evidence type="ECO:0000256" key="4">
    <source>
        <dbReference type="ARBA" id="ARBA00023239"/>
    </source>
</evidence>
<dbReference type="EC" id="4.4.1.13" evidence="2"/>
<dbReference type="InterPro" id="IPR015424">
    <property type="entry name" value="PyrdxlP-dep_Trfase"/>
</dbReference>
<evidence type="ECO:0000256" key="3">
    <source>
        <dbReference type="ARBA" id="ARBA00022898"/>
    </source>
</evidence>
<dbReference type="InterPro" id="IPR051798">
    <property type="entry name" value="Class-II_PLP-Dep_Aminotrans"/>
</dbReference>